<evidence type="ECO:0000313" key="3">
    <source>
        <dbReference type="Proteomes" id="UP000461585"/>
    </source>
</evidence>
<evidence type="ECO:0000313" key="2">
    <source>
        <dbReference type="EMBL" id="NDL67344.1"/>
    </source>
</evidence>
<dbReference type="AlphaFoldDB" id="A0A7X5HVF3"/>
<gene>
    <name evidence="2" type="ORF">GXN74_06275</name>
</gene>
<keyword evidence="1" id="KW-0732">Signal</keyword>
<dbReference type="Proteomes" id="UP000461585">
    <property type="component" value="Unassembled WGS sequence"/>
</dbReference>
<keyword evidence="3" id="KW-1185">Reference proteome</keyword>
<accession>A0A7X5HVF3</accession>
<feature type="signal peptide" evidence="1">
    <location>
        <begin position="1"/>
        <end position="17"/>
    </location>
</feature>
<feature type="chain" id="PRO_5039192151" evidence="1">
    <location>
        <begin position="18"/>
        <end position="273"/>
    </location>
</feature>
<reference evidence="2 3" key="1">
    <citation type="submission" date="2020-01" db="EMBL/GenBank/DDBJ databases">
        <title>Anaeroalcalibacter tamaniensis gen. nov., sp. nov., moderately halophilic strictly anaerobic fermenter bacterium from mud volcano of Taman peninsula.</title>
        <authorList>
            <person name="Frolova A."/>
            <person name="Merkel A.Y."/>
            <person name="Slobodkin A.I."/>
        </authorList>
    </citation>
    <scope>NUCLEOTIDE SEQUENCE [LARGE SCALE GENOMIC DNA]</scope>
    <source>
        <strain evidence="2 3">F-3ap</strain>
    </source>
</reference>
<evidence type="ECO:0000256" key="1">
    <source>
        <dbReference type="SAM" id="SignalP"/>
    </source>
</evidence>
<dbReference type="RefSeq" id="WP_162370068.1">
    <property type="nucleotide sequence ID" value="NZ_JAAEEH010000013.1"/>
</dbReference>
<proteinExistence type="predicted"/>
<name>A0A7X5HVF3_9FIRM</name>
<protein>
    <submittedName>
        <fullName evidence="2">Uncharacterized protein</fullName>
    </submittedName>
</protein>
<sequence>MKKKMVLWMVLVLAVFAAGCRDSRMSGDRREELAGRFDNVHQQLLLYVQEANNVGKAMQEAQDRKTLEAAAGELETGSLPALEARIQEGLEAVEKSLGPWDALLGEAAVEYRDTATAVRQSLEAMRDLSRGMVGFAEAYRELNSSLYGGEEPSPRYMDALDRLLEENRTLEGMAVLEGVAAGDYDPEAFQENHRALEKLMDRFGELPLEGQADRRLNAQFIHMYGQVLVILEEAIRHEGTVRSMSAYPGGLDQMAGERLASAKAKVDRWKDGR</sequence>
<dbReference type="PROSITE" id="PS51257">
    <property type="entry name" value="PROKAR_LIPOPROTEIN"/>
    <property type="match status" value="1"/>
</dbReference>
<comment type="caution">
    <text evidence="2">The sequence shown here is derived from an EMBL/GenBank/DDBJ whole genome shotgun (WGS) entry which is preliminary data.</text>
</comment>
<organism evidence="2 3">
    <name type="scientific">Anaerotalea alkaliphila</name>
    <dbReference type="NCBI Taxonomy" id="2662126"/>
    <lineage>
        <taxon>Bacteria</taxon>
        <taxon>Bacillati</taxon>
        <taxon>Bacillota</taxon>
        <taxon>Clostridia</taxon>
        <taxon>Eubacteriales</taxon>
        <taxon>Anaerotalea</taxon>
    </lineage>
</organism>
<dbReference type="EMBL" id="JAAEEH010000013">
    <property type="protein sequence ID" value="NDL67344.1"/>
    <property type="molecule type" value="Genomic_DNA"/>
</dbReference>